<proteinExistence type="predicted"/>
<dbReference type="Proteomes" id="UP000887578">
    <property type="component" value="Unplaced"/>
</dbReference>
<dbReference type="AlphaFoldDB" id="A0A914QGE4"/>
<dbReference type="WBParaSite" id="PDA_v2.g30488.t1">
    <property type="protein sequence ID" value="PDA_v2.g30488.t1"/>
    <property type="gene ID" value="PDA_v2.g30488"/>
</dbReference>
<keyword evidence="1" id="KW-1185">Reference proteome</keyword>
<reference evidence="2" key="1">
    <citation type="submission" date="2022-11" db="UniProtKB">
        <authorList>
            <consortium name="WormBaseParasite"/>
        </authorList>
    </citation>
    <scope>IDENTIFICATION</scope>
</reference>
<evidence type="ECO:0000313" key="1">
    <source>
        <dbReference type="Proteomes" id="UP000887578"/>
    </source>
</evidence>
<accession>A0A914QGE4</accession>
<name>A0A914QGE4_9BILA</name>
<sequence length="199" mass="23618">MNPLSAKVYLKMIQTCKYFFAKNPILVVERLLMFSDQDLRVEHLGNNNLVDISSVAHKFWIIRKFSNYFCDPVSNFVSFVIPRFYQCDAKFLLLQKQILTLNEFLFLSSNVEDITLNCTTIKNEDDTVIAFEEIVKVIPKVKHIIFHENVPHKITKNTMKELLKIPHFSKIDKICFYDITEDFDIETFYTYFKVQFYII</sequence>
<protein>
    <submittedName>
        <fullName evidence="2">DUF38 domain-containing protein</fullName>
    </submittedName>
</protein>
<organism evidence="1 2">
    <name type="scientific">Panagrolaimus davidi</name>
    <dbReference type="NCBI Taxonomy" id="227884"/>
    <lineage>
        <taxon>Eukaryota</taxon>
        <taxon>Metazoa</taxon>
        <taxon>Ecdysozoa</taxon>
        <taxon>Nematoda</taxon>
        <taxon>Chromadorea</taxon>
        <taxon>Rhabditida</taxon>
        <taxon>Tylenchina</taxon>
        <taxon>Panagrolaimomorpha</taxon>
        <taxon>Panagrolaimoidea</taxon>
        <taxon>Panagrolaimidae</taxon>
        <taxon>Panagrolaimus</taxon>
    </lineage>
</organism>
<evidence type="ECO:0000313" key="2">
    <source>
        <dbReference type="WBParaSite" id="PDA_v2.g30488.t1"/>
    </source>
</evidence>